<evidence type="ECO:0000313" key="3">
    <source>
        <dbReference type="Proteomes" id="UP001610631"/>
    </source>
</evidence>
<reference evidence="2 3" key="1">
    <citation type="submission" date="2024-03" db="EMBL/GenBank/DDBJ databases">
        <title>Whole genome sequencing of Streptomyces racemochromogenes, to identify antimicrobial biosynthetic gene clusters.</title>
        <authorList>
            <person name="Suryawanshi P."/>
            <person name="Krishnaraj P.U."/>
            <person name="Arun Y.P."/>
            <person name="Suryawanshi M.P."/>
            <person name="Rakshit O."/>
        </authorList>
    </citation>
    <scope>NUCLEOTIDE SEQUENCE [LARGE SCALE GENOMIC DNA]</scope>
    <source>
        <strain evidence="2 3">AUDT626</strain>
    </source>
</reference>
<comment type="caution">
    <text evidence="2">The sequence shown here is derived from an EMBL/GenBank/DDBJ whole genome shotgun (WGS) entry which is preliminary data.</text>
</comment>
<dbReference type="GO" id="GO:0016787">
    <property type="term" value="F:hydrolase activity"/>
    <property type="evidence" value="ECO:0007669"/>
    <property type="project" value="UniProtKB-KW"/>
</dbReference>
<sequence>MFTPRERVAELTQWQGEGAVKGVALLLPGGFERSRRGPSKIAQLGLRDLAGELTERGRAAGIAVHMLCYRFGGWNGAAADTAVDTDWALAELGRRYGDVSVVLVGNSLGGRAAFWSAGHSAVVGVAGIAPWLPESDPVEQLAGRRVLIIHGDRDRSTASAARSLAYARRAREVVPELVRYEVPGGSHFLVKRTADINALTTDFVLAAHGEGPSPATAATGGGLGTPLPSRSARRR</sequence>
<dbReference type="Gene3D" id="3.40.50.1820">
    <property type="entry name" value="alpha/beta hydrolase"/>
    <property type="match status" value="1"/>
</dbReference>
<name>A0ABW7PBN7_9ACTN</name>
<keyword evidence="2" id="KW-0378">Hydrolase</keyword>
<keyword evidence="3" id="KW-1185">Reference proteome</keyword>
<feature type="region of interest" description="Disordered" evidence="1">
    <location>
        <begin position="210"/>
        <end position="235"/>
    </location>
</feature>
<protein>
    <submittedName>
        <fullName evidence="2">Alpha/beta hydrolase</fullName>
    </submittedName>
</protein>
<dbReference type="RefSeq" id="WP_395509432.1">
    <property type="nucleotide sequence ID" value="NZ_JBBDHD010000020.1"/>
</dbReference>
<accession>A0ABW7PBN7</accession>
<organism evidence="2 3">
    <name type="scientific">Streptomyces racemochromogenes</name>
    <dbReference type="NCBI Taxonomy" id="67353"/>
    <lineage>
        <taxon>Bacteria</taxon>
        <taxon>Bacillati</taxon>
        <taxon>Actinomycetota</taxon>
        <taxon>Actinomycetes</taxon>
        <taxon>Kitasatosporales</taxon>
        <taxon>Streptomycetaceae</taxon>
        <taxon>Streptomyces</taxon>
    </lineage>
</organism>
<dbReference type="SUPFAM" id="SSF53474">
    <property type="entry name" value="alpha/beta-Hydrolases"/>
    <property type="match status" value="1"/>
</dbReference>
<dbReference type="InterPro" id="IPR029058">
    <property type="entry name" value="AB_hydrolase_fold"/>
</dbReference>
<dbReference type="Proteomes" id="UP001610631">
    <property type="component" value="Unassembled WGS sequence"/>
</dbReference>
<proteinExistence type="predicted"/>
<evidence type="ECO:0000256" key="1">
    <source>
        <dbReference type="SAM" id="MobiDB-lite"/>
    </source>
</evidence>
<dbReference type="EMBL" id="JBBDHD010000020">
    <property type="protein sequence ID" value="MFH7595575.1"/>
    <property type="molecule type" value="Genomic_DNA"/>
</dbReference>
<gene>
    <name evidence="2" type="ORF">WDV06_10805</name>
</gene>
<evidence type="ECO:0000313" key="2">
    <source>
        <dbReference type="EMBL" id="MFH7595575.1"/>
    </source>
</evidence>